<gene>
    <name evidence="2" type="ORF">AAAT34_10205</name>
</gene>
<comment type="caution">
    <text evidence="2">The sequence shown here is derived from an EMBL/GenBank/DDBJ whole genome shotgun (WGS) entry which is preliminary data.</text>
</comment>
<evidence type="ECO:0000256" key="1">
    <source>
        <dbReference type="SAM" id="MobiDB-lite"/>
    </source>
</evidence>
<reference evidence="2 3" key="1">
    <citation type="submission" date="2024-04" db="EMBL/GenBank/DDBJ databases">
        <title>Human intestinal bacterial collection.</title>
        <authorList>
            <person name="Pauvert C."/>
            <person name="Hitch T.C.A."/>
            <person name="Clavel T."/>
        </authorList>
    </citation>
    <scope>NUCLEOTIDE SEQUENCE [LARGE SCALE GENOMIC DNA]</scope>
    <source>
        <strain evidence="2 3">CLA-AA-H145</strain>
    </source>
</reference>
<evidence type="ECO:0000313" key="3">
    <source>
        <dbReference type="Proteomes" id="UP001487296"/>
    </source>
</evidence>
<feature type="region of interest" description="Disordered" evidence="1">
    <location>
        <begin position="1"/>
        <end position="24"/>
    </location>
</feature>
<protein>
    <submittedName>
        <fullName evidence="2">Uncharacterized protein</fullName>
    </submittedName>
</protein>
<organism evidence="2 3">
    <name type="scientific">Hallella faecis</name>
    <dbReference type="NCBI Taxonomy" id="2841596"/>
    <lineage>
        <taxon>Bacteria</taxon>
        <taxon>Pseudomonadati</taxon>
        <taxon>Bacteroidota</taxon>
        <taxon>Bacteroidia</taxon>
        <taxon>Bacteroidales</taxon>
        <taxon>Prevotellaceae</taxon>
        <taxon>Hallella</taxon>
    </lineage>
</organism>
<accession>A0ABV1FSM3</accession>
<dbReference type="EMBL" id="JBBNFP010000045">
    <property type="protein sequence ID" value="MEQ2487409.1"/>
    <property type="molecule type" value="Genomic_DNA"/>
</dbReference>
<dbReference type="Proteomes" id="UP001487296">
    <property type="component" value="Unassembled WGS sequence"/>
</dbReference>
<keyword evidence="3" id="KW-1185">Reference proteome</keyword>
<name>A0ABV1FSM3_9BACT</name>
<sequence>MDDIDNHKNHESRKERLDNQYDNGEQRRVITGSEAETARKLGQGIRYDHYGTAYIDKDPRFVK</sequence>
<proteinExistence type="predicted"/>
<evidence type="ECO:0000313" key="2">
    <source>
        <dbReference type="EMBL" id="MEQ2487409.1"/>
    </source>
</evidence>